<name>A0A212UHJ8_9BACT</name>
<sequence>MPLVLRHISVDLNPSNYLMDTRLQRAVELAIALDKPLLVSGEPGTGKTQLAQHVAHMLSEQTQGSEASFLPKPIEFYTKSTSLATDLFYTYDAVSHFRSKDHTDTSAFMDFTALGRARVLAHGRSSASLQAPRIQPLLARCPELADRPQSSVVLIDEIDKAPREFPNDLLNEMESGEFRIRELDFSLKKAQNDARVVVILTSNFEKSLPNAFLRRCVFYHIPFPDDDQLLDIVNLRLGLDKSPAVREALQRFKSFRDQARQSSNRVPSTAEFLDWLRVLRADGLLIDGAFPPGPAHVARTLYESSLVVLLKDGLSPDKANPLLM</sequence>
<accession>A0A212UHJ8</accession>
<dbReference type="SUPFAM" id="SSF52540">
    <property type="entry name" value="P-loop containing nucleoside triphosphate hydrolases"/>
    <property type="match status" value="1"/>
</dbReference>
<reference evidence="3" key="1">
    <citation type="submission" date="2017-06" db="EMBL/GenBank/DDBJ databases">
        <authorList>
            <person name="Varghese N."/>
            <person name="Submissions S."/>
        </authorList>
    </citation>
    <scope>NUCLEOTIDE SEQUENCE [LARGE SCALE GENOMIC DNA]</scope>
    <source>
        <strain evidence="3">DSM 11116</strain>
    </source>
</reference>
<dbReference type="EMBL" id="FYEW01000004">
    <property type="protein sequence ID" value="SNC77633.1"/>
    <property type="molecule type" value="Genomic_DNA"/>
</dbReference>
<organism evidence="2 3">
    <name type="scientific">Hymenobacter gelipurpurascens</name>
    <dbReference type="NCBI Taxonomy" id="89968"/>
    <lineage>
        <taxon>Bacteria</taxon>
        <taxon>Pseudomonadati</taxon>
        <taxon>Bacteroidota</taxon>
        <taxon>Cytophagia</taxon>
        <taxon>Cytophagales</taxon>
        <taxon>Hymenobacteraceae</taxon>
        <taxon>Hymenobacter</taxon>
    </lineage>
</organism>
<dbReference type="AlphaFoldDB" id="A0A212UHJ8"/>
<dbReference type="PANTHER" id="PTHR42759">
    <property type="entry name" value="MOXR FAMILY PROTEIN"/>
    <property type="match status" value="1"/>
</dbReference>
<dbReference type="Pfam" id="PF07728">
    <property type="entry name" value="AAA_5"/>
    <property type="match status" value="1"/>
</dbReference>
<proteinExistence type="predicted"/>
<evidence type="ECO:0000313" key="2">
    <source>
        <dbReference type="EMBL" id="SNC77633.1"/>
    </source>
</evidence>
<protein>
    <submittedName>
        <fullName evidence="2">ATPase family associated with various cellular activities (AAA)</fullName>
    </submittedName>
</protein>
<dbReference type="InterPro" id="IPR050764">
    <property type="entry name" value="CbbQ/NirQ/NorQ/GpvN"/>
</dbReference>
<dbReference type="InterPro" id="IPR027417">
    <property type="entry name" value="P-loop_NTPase"/>
</dbReference>
<evidence type="ECO:0000313" key="3">
    <source>
        <dbReference type="Proteomes" id="UP000198131"/>
    </source>
</evidence>
<feature type="domain" description="AAA+ ATPase" evidence="1">
    <location>
        <begin position="33"/>
        <end position="227"/>
    </location>
</feature>
<dbReference type="GO" id="GO:0016887">
    <property type="term" value="F:ATP hydrolysis activity"/>
    <property type="evidence" value="ECO:0007669"/>
    <property type="project" value="InterPro"/>
</dbReference>
<evidence type="ECO:0000259" key="1">
    <source>
        <dbReference type="SMART" id="SM00382"/>
    </source>
</evidence>
<gene>
    <name evidence="2" type="ORF">SAMN06265337_4232</name>
</gene>
<dbReference type="InterPro" id="IPR003593">
    <property type="entry name" value="AAA+_ATPase"/>
</dbReference>
<dbReference type="OrthoDB" id="9783370at2"/>
<dbReference type="GO" id="GO:0005524">
    <property type="term" value="F:ATP binding"/>
    <property type="evidence" value="ECO:0007669"/>
    <property type="project" value="InterPro"/>
</dbReference>
<keyword evidence="3" id="KW-1185">Reference proteome</keyword>
<dbReference type="PANTHER" id="PTHR42759:SF1">
    <property type="entry name" value="MAGNESIUM-CHELATASE SUBUNIT CHLD"/>
    <property type="match status" value="1"/>
</dbReference>
<dbReference type="Proteomes" id="UP000198131">
    <property type="component" value="Unassembled WGS sequence"/>
</dbReference>
<dbReference type="SMART" id="SM00382">
    <property type="entry name" value="AAA"/>
    <property type="match status" value="1"/>
</dbReference>
<dbReference type="InterPro" id="IPR011704">
    <property type="entry name" value="ATPase_dyneun-rel_AAA"/>
</dbReference>
<dbReference type="Gene3D" id="3.40.50.300">
    <property type="entry name" value="P-loop containing nucleotide triphosphate hydrolases"/>
    <property type="match status" value="1"/>
</dbReference>